<dbReference type="Proteomes" id="UP000826195">
    <property type="component" value="Unassembled WGS sequence"/>
</dbReference>
<evidence type="ECO:0000256" key="12">
    <source>
        <dbReference type="SAM" id="MobiDB-lite"/>
    </source>
</evidence>
<keyword evidence="10" id="KW-0456">Lyase</keyword>
<evidence type="ECO:0000256" key="1">
    <source>
        <dbReference type="ARBA" id="ARBA00001936"/>
    </source>
</evidence>
<evidence type="ECO:0000259" key="13">
    <source>
        <dbReference type="PROSITE" id="PS51959"/>
    </source>
</evidence>
<evidence type="ECO:0000256" key="8">
    <source>
        <dbReference type="ARBA" id="ARBA00022884"/>
    </source>
</evidence>
<protein>
    <recommendedName>
        <fullName evidence="13">EndoU domain-containing protein</fullName>
    </recommendedName>
</protein>
<evidence type="ECO:0000256" key="5">
    <source>
        <dbReference type="ARBA" id="ARBA00022723"/>
    </source>
</evidence>
<dbReference type="InterPro" id="IPR039787">
    <property type="entry name" value="ENDOU"/>
</dbReference>
<dbReference type="EMBL" id="JAHXZJ010002237">
    <property type="protein sequence ID" value="KAH0546651.1"/>
    <property type="molecule type" value="Genomic_DNA"/>
</dbReference>
<keyword evidence="7 11" id="KW-0378">Hydrolase</keyword>
<feature type="region of interest" description="Disordered" evidence="12">
    <location>
        <begin position="220"/>
        <end position="406"/>
    </location>
</feature>
<keyword evidence="15" id="KW-1185">Reference proteome</keyword>
<keyword evidence="6 11" id="KW-0255">Endonuclease</keyword>
<dbReference type="GO" id="GO:0016829">
    <property type="term" value="F:lyase activity"/>
    <property type="evidence" value="ECO:0007669"/>
    <property type="project" value="UniProtKB-KW"/>
</dbReference>
<dbReference type="GO" id="GO:0016787">
    <property type="term" value="F:hydrolase activity"/>
    <property type="evidence" value="ECO:0007669"/>
    <property type="project" value="UniProtKB-KW"/>
</dbReference>
<keyword evidence="4 11" id="KW-0540">Nuclease</keyword>
<dbReference type="PANTHER" id="PTHR12439">
    <property type="entry name" value="PLACENTAL PROTEIN 11-RELATED"/>
    <property type="match status" value="1"/>
</dbReference>
<feature type="compositionally biased region" description="Gly residues" evidence="12">
    <location>
        <begin position="225"/>
        <end position="235"/>
    </location>
</feature>
<sequence>RSSATLLSNSGANMQMIKQLGRWRSDVIAQGYVENSLHNRQMIFNGIIQNETEVIPEPRPSTSTAEPDILYPQSVINNAQDATIDSQEETINAHEETVNPENSTINPEEANVNTEQETHEFESALIDLNWSDFEDDFTETDPKQTSIPTVVPTGFTTANQKPLFTTSKPPPIKRKRHTENLNNQNNNNLDLTTKDHAFKFENFFTEISQARRFKLSLGKIRSSGSRGGGSRGSGSRGSTSYSPPRPSASVYHPQVNHPPSISRPAPITYSSPPSKPATHLPSSPKDSSGALIHHETKSNSNPSSNPPWANPSYKPSALPVAPPKILPPNSASNIPKPSAPFASQPIIPKSVTPNQSNPPYPTGHSVEMPHVSKPNTNVNYHPNSAPTTPHQAPNLGNSYGHPPNYYPNNYHQPPPVYGAPPESHGGYAPPPPYSPVYHPPAGTPNYHPTYVHPPVYGGASSQPFVPGQNVVVVPGNSKGPGIGQLVKEAVIFSTVNAGVNAAINRVINGAPSHYYHNNPGYSPAYSAPTSSSVTNNTTIIYNNLPPPGQINAYPNINAGYDPNYNNQPNSFASNVSPSFPKNGNISLSIPNNSGGYNSPQSGSNVPVIFSPKFGGSNSSTAIPPNLSNQTSLYPTLSNLTENPNNAKDNYNATPTPVIPEIQYYITENELLNLTEHLFMKDEMNKLPKAYVLNFQKKVSNSSNIIDETSQPLIYVKREVYEYKTVQLVRELYENYQFNSTNKENVTEAVKEQERALINAISDTNVMKSVAQWLQEKYYVEPDNYEFKDTLRHIWFNRIDKSTSGFERIFMGEMYDGPSLLGVQNWIYYDFQEYQRNLNYLSFVDKIDLSANGSLVKINLELFGVLKPNITMLTGISPELEMALYTICFYARPNDICPVSLGGILFDLYTHNFRYFDKDVIDLGFIVF</sequence>
<evidence type="ECO:0000313" key="14">
    <source>
        <dbReference type="EMBL" id="KAH0546651.1"/>
    </source>
</evidence>
<dbReference type="CDD" id="cd21159">
    <property type="entry name" value="XendoU"/>
    <property type="match status" value="1"/>
</dbReference>
<evidence type="ECO:0000256" key="2">
    <source>
        <dbReference type="ARBA" id="ARBA00010168"/>
    </source>
</evidence>
<evidence type="ECO:0000256" key="4">
    <source>
        <dbReference type="ARBA" id="ARBA00022722"/>
    </source>
</evidence>
<evidence type="ECO:0000256" key="6">
    <source>
        <dbReference type="ARBA" id="ARBA00022759"/>
    </source>
</evidence>
<feature type="compositionally biased region" description="Low complexity" evidence="12">
    <location>
        <begin position="180"/>
        <end position="190"/>
    </location>
</feature>
<gene>
    <name evidence="14" type="ORF">KQX54_012985</name>
</gene>
<evidence type="ECO:0000256" key="10">
    <source>
        <dbReference type="ARBA" id="ARBA00023239"/>
    </source>
</evidence>
<feature type="non-terminal residue" evidence="14">
    <location>
        <position position="1"/>
    </location>
</feature>
<dbReference type="InterPro" id="IPR018998">
    <property type="entry name" value="EndoU_C"/>
</dbReference>
<keyword evidence="8 11" id="KW-0694">RNA-binding</keyword>
<dbReference type="GO" id="GO:0046872">
    <property type="term" value="F:metal ion binding"/>
    <property type="evidence" value="ECO:0007669"/>
    <property type="project" value="UniProtKB-UniRule"/>
</dbReference>
<dbReference type="SUPFAM" id="SSF142877">
    <property type="entry name" value="EndoU-like"/>
    <property type="match status" value="1"/>
</dbReference>
<feature type="domain" description="EndoU" evidence="13">
    <location>
        <begin position="666"/>
        <end position="927"/>
    </location>
</feature>
<evidence type="ECO:0000256" key="11">
    <source>
        <dbReference type="RuleBase" id="RU367085"/>
    </source>
</evidence>
<keyword evidence="9 11" id="KW-0464">Manganese</keyword>
<feature type="compositionally biased region" description="Polar residues" evidence="12">
    <location>
        <begin position="143"/>
        <end position="167"/>
    </location>
</feature>
<evidence type="ECO:0000256" key="7">
    <source>
        <dbReference type="ARBA" id="ARBA00022801"/>
    </source>
</evidence>
<feature type="region of interest" description="Disordered" evidence="12">
    <location>
        <begin position="138"/>
        <end position="190"/>
    </location>
</feature>
<organism evidence="14 15">
    <name type="scientific">Cotesia glomerata</name>
    <name type="common">Lepidopteran parasitic wasp</name>
    <name type="synonym">Apanteles glomeratus</name>
    <dbReference type="NCBI Taxonomy" id="32391"/>
    <lineage>
        <taxon>Eukaryota</taxon>
        <taxon>Metazoa</taxon>
        <taxon>Ecdysozoa</taxon>
        <taxon>Arthropoda</taxon>
        <taxon>Hexapoda</taxon>
        <taxon>Insecta</taxon>
        <taxon>Pterygota</taxon>
        <taxon>Neoptera</taxon>
        <taxon>Endopterygota</taxon>
        <taxon>Hymenoptera</taxon>
        <taxon>Apocrita</taxon>
        <taxon>Ichneumonoidea</taxon>
        <taxon>Braconidae</taxon>
        <taxon>Microgastrinae</taxon>
        <taxon>Cotesia</taxon>
    </lineage>
</organism>
<keyword evidence="5 11" id="KW-0479">Metal-binding</keyword>
<evidence type="ECO:0000256" key="3">
    <source>
        <dbReference type="ARBA" id="ARBA00011245"/>
    </source>
</evidence>
<dbReference type="Pfam" id="PF09412">
    <property type="entry name" value="XendoU"/>
    <property type="match status" value="1"/>
</dbReference>
<evidence type="ECO:0000256" key="9">
    <source>
        <dbReference type="ARBA" id="ARBA00023211"/>
    </source>
</evidence>
<dbReference type="InterPro" id="IPR037227">
    <property type="entry name" value="EndoU-like"/>
</dbReference>
<dbReference type="PRINTS" id="PR01217">
    <property type="entry name" value="PRICHEXTENSN"/>
</dbReference>
<dbReference type="PROSITE" id="PS51959">
    <property type="entry name" value="ENDOU"/>
    <property type="match status" value="1"/>
</dbReference>
<comment type="caution">
    <text evidence="14">The sequence shown here is derived from an EMBL/GenBank/DDBJ whole genome shotgun (WGS) entry which is preliminary data.</text>
</comment>
<comment type="subunit">
    <text evidence="3 11">Monomer.</text>
</comment>
<reference evidence="14 15" key="1">
    <citation type="journal article" date="2021" name="J. Hered.">
        <title>A chromosome-level genome assembly of the parasitoid wasp, Cotesia glomerata (Hymenoptera: Braconidae).</title>
        <authorList>
            <person name="Pinto B.J."/>
            <person name="Weis J.J."/>
            <person name="Gamble T."/>
            <person name="Ode P.J."/>
            <person name="Paul R."/>
            <person name="Zaspel J.M."/>
        </authorList>
    </citation>
    <scope>NUCLEOTIDE SEQUENCE [LARGE SCALE GENOMIC DNA]</scope>
    <source>
        <strain evidence="14">CgM1</strain>
    </source>
</reference>
<dbReference type="GO" id="GO:0004521">
    <property type="term" value="F:RNA endonuclease activity"/>
    <property type="evidence" value="ECO:0007669"/>
    <property type="project" value="UniProtKB-UniRule"/>
</dbReference>
<dbReference type="AlphaFoldDB" id="A0AAV7I9B0"/>
<accession>A0AAV7I9B0</accession>
<comment type="similarity">
    <text evidence="2 11">Belongs to the ENDOU family.</text>
</comment>
<proteinExistence type="inferred from homology"/>
<feature type="compositionally biased region" description="Low complexity" evidence="12">
    <location>
        <begin position="396"/>
        <end position="406"/>
    </location>
</feature>
<evidence type="ECO:0000313" key="15">
    <source>
        <dbReference type="Proteomes" id="UP000826195"/>
    </source>
</evidence>
<feature type="compositionally biased region" description="Polar residues" evidence="12">
    <location>
        <begin position="373"/>
        <end position="395"/>
    </location>
</feature>
<dbReference type="PANTHER" id="PTHR12439:SF42">
    <property type="entry name" value="ENDORIBONUCLEASE-RELATED"/>
    <property type="match status" value="1"/>
</dbReference>
<comment type="cofactor">
    <cofactor evidence="1 11">
        <name>Mn(2+)</name>
        <dbReference type="ChEBI" id="CHEBI:29035"/>
    </cofactor>
</comment>
<name>A0AAV7I9B0_COTGL</name>
<dbReference type="GO" id="GO:0003723">
    <property type="term" value="F:RNA binding"/>
    <property type="evidence" value="ECO:0007669"/>
    <property type="project" value="UniProtKB-UniRule"/>
</dbReference>